<dbReference type="EMBL" id="CP096208">
    <property type="protein sequence ID" value="UPQ81917.1"/>
    <property type="molecule type" value="Genomic_DNA"/>
</dbReference>
<keyword evidence="4" id="KW-0460">Magnesium</keyword>
<dbReference type="InterPro" id="IPR044651">
    <property type="entry name" value="OTSB-like"/>
</dbReference>
<comment type="function">
    <text evidence="4">Removes the phosphate from trehalose 6-phosphate to produce free trehalose.</text>
</comment>
<dbReference type="InterPro" id="IPR036412">
    <property type="entry name" value="HAD-like_sf"/>
</dbReference>
<comment type="catalytic activity">
    <reaction evidence="4">
        <text>alpha,alpha-trehalose 6-phosphate + H2O = alpha,alpha-trehalose + phosphate</text>
        <dbReference type="Rhea" id="RHEA:23420"/>
        <dbReference type="ChEBI" id="CHEBI:15377"/>
        <dbReference type="ChEBI" id="CHEBI:16551"/>
        <dbReference type="ChEBI" id="CHEBI:43474"/>
        <dbReference type="ChEBI" id="CHEBI:58429"/>
        <dbReference type="EC" id="3.1.3.12"/>
    </reaction>
</comment>
<dbReference type="InterPro" id="IPR003337">
    <property type="entry name" value="Trehalose_PPase"/>
</dbReference>
<evidence type="ECO:0000313" key="5">
    <source>
        <dbReference type="EMBL" id="UPQ81917.1"/>
    </source>
</evidence>
<keyword evidence="3 4" id="KW-0378">Hydrolase</keyword>
<evidence type="ECO:0000256" key="1">
    <source>
        <dbReference type="ARBA" id="ARBA00005199"/>
    </source>
</evidence>
<proteinExistence type="inferred from homology"/>
<dbReference type="NCBIfam" id="TIGR01484">
    <property type="entry name" value="HAD-SF-IIB"/>
    <property type="match status" value="1"/>
</dbReference>
<sequence length="256" mass="27792">MDKQNYRPGLEVRRCAFFFDVDGTLAEIQPRPELVFIPPRSLVALEHLHVSQIPVAVISGRPLSQLDDLLSPLCLPAAGVHGAERRTAEGDEQSLSLDLGVLDAIQRELVHACARHPGLSLENKTVAFALHFRLSPELEGTARAIAEDFVRRYGDVLALQPGKCVFELKPRGASKGEVIRTFMREAPFKGQVPVFVGDDLTDEAGFKVVNELGGLTIKVGGGPTEATQRLDSVEAVGAWLESLVSGLSDQPEHSKN</sequence>
<accession>A0ABY4KM31</accession>
<dbReference type="InterPro" id="IPR006379">
    <property type="entry name" value="HAD-SF_hydro_IIB"/>
</dbReference>
<keyword evidence="6" id="KW-1185">Reference proteome</keyword>
<comment type="similarity">
    <text evidence="2 4">Belongs to the trehalose phosphatase family.</text>
</comment>
<organism evidence="5 6">
    <name type="scientific">Pseudomonas knackmussii</name>
    <dbReference type="NCBI Taxonomy" id="65741"/>
    <lineage>
        <taxon>Bacteria</taxon>
        <taxon>Pseudomonadati</taxon>
        <taxon>Pseudomonadota</taxon>
        <taxon>Gammaproteobacteria</taxon>
        <taxon>Pseudomonadales</taxon>
        <taxon>Pseudomonadaceae</taxon>
        <taxon>Pseudomonas</taxon>
    </lineage>
</organism>
<dbReference type="SUPFAM" id="SSF56784">
    <property type="entry name" value="HAD-like"/>
    <property type="match status" value="1"/>
</dbReference>
<evidence type="ECO:0000313" key="6">
    <source>
        <dbReference type="Proteomes" id="UP000831189"/>
    </source>
</evidence>
<comment type="cofactor">
    <cofactor evidence="4">
        <name>Mg(2+)</name>
        <dbReference type="ChEBI" id="CHEBI:18420"/>
    </cofactor>
</comment>
<dbReference type="CDD" id="cd01627">
    <property type="entry name" value="HAD_TPP"/>
    <property type="match status" value="1"/>
</dbReference>
<evidence type="ECO:0000256" key="3">
    <source>
        <dbReference type="ARBA" id="ARBA00022801"/>
    </source>
</evidence>
<dbReference type="Pfam" id="PF02358">
    <property type="entry name" value="Trehalose_PPase"/>
    <property type="match status" value="1"/>
</dbReference>
<dbReference type="Gene3D" id="3.40.50.1000">
    <property type="entry name" value="HAD superfamily/HAD-like"/>
    <property type="match status" value="1"/>
</dbReference>
<gene>
    <name evidence="5" type="primary">otsB</name>
    <name evidence="5" type="ORF">M0M42_16100</name>
</gene>
<dbReference type="Proteomes" id="UP000831189">
    <property type="component" value="Chromosome"/>
</dbReference>
<name>A0ABY4KM31_9PSED</name>
<evidence type="ECO:0000256" key="4">
    <source>
        <dbReference type="RuleBase" id="RU361117"/>
    </source>
</evidence>
<evidence type="ECO:0000256" key="2">
    <source>
        <dbReference type="ARBA" id="ARBA00008770"/>
    </source>
</evidence>
<comment type="pathway">
    <text evidence="1 4">Glycan biosynthesis; trehalose biosynthesis.</text>
</comment>
<dbReference type="InterPro" id="IPR023214">
    <property type="entry name" value="HAD_sf"/>
</dbReference>
<dbReference type="NCBIfam" id="TIGR00685">
    <property type="entry name" value="T6PP"/>
    <property type="match status" value="1"/>
</dbReference>
<protein>
    <recommendedName>
        <fullName evidence="4">Trehalose 6-phosphate phosphatase</fullName>
        <ecNumber evidence="4">3.1.3.12</ecNumber>
    </recommendedName>
</protein>
<dbReference type="EC" id="3.1.3.12" evidence="4"/>
<dbReference type="GO" id="GO:0004805">
    <property type="term" value="F:trehalose-phosphatase activity"/>
    <property type="evidence" value="ECO:0007669"/>
    <property type="project" value="UniProtKB-EC"/>
</dbReference>
<keyword evidence="4" id="KW-0479">Metal-binding</keyword>
<dbReference type="Gene3D" id="3.30.70.1020">
    <property type="entry name" value="Trehalose-6-phosphate phosphatase related protein, domain 2"/>
    <property type="match status" value="1"/>
</dbReference>
<dbReference type="PANTHER" id="PTHR43768:SF3">
    <property type="entry name" value="TREHALOSE 6-PHOSPHATE PHOSPHATASE"/>
    <property type="match status" value="1"/>
</dbReference>
<dbReference type="PANTHER" id="PTHR43768">
    <property type="entry name" value="TREHALOSE 6-PHOSPHATE PHOSPHATASE"/>
    <property type="match status" value="1"/>
</dbReference>
<reference evidence="5 6" key="1">
    <citation type="submission" date="2022-04" db="EMBL/GenBank/DDBJ databases">
        <title>Pseudomonas knackmussii B09-2.</title>
        <authorList>
            <person name="Deng Y."/>
        </authorList>
    </citation>
    <scope>NUCLEOTIDE SEQUENCE [LARGE SCALE GENOMIC DNA]</scope>
    <source>
        <strain evidence="5 6">B09-2</strain>
    </source>
</reference>